<feature type="domain" description="TANC1/2-like winged helix" evidence="5">
    <location>
        <begin position="546"/>
        <end position="632"/>
    </location>
</feature>
<feature type="domain" description="DZIP3-like HEPN" evidence="3">
    <location>
        <begin position="44"/>
        <end position="179"/>
    </location>
</feature>
<evidence type="ECO:0000259" key="5">
    <source>
        <dbReference type="Pfam" id="PF25521"/>
    </source>
</evidence>
<dbReference type="SUPFAM" id="SSF50969">
    <property type="entry name" value="YVTN repeat-like/Quinoprotein amine dehydrogenase"/>
    <property type="match status" value="1"/>
</dbReference>
<keyword evidence="2" id="KW-1133">Transmembrane helix</keyword>
<keyword evidence="2" id="KW-0812">Transmembrane</keyword>
<keyword evidence="6" id="KW-1185">Reference proteome</keyword>
<dbReference type="KEGG" id="aten:116292746"/>
<dbReference type="InterPro" id="IPR041249">
    <property type="entry name" value="HEPN_DZIP3"/>
</dbReference>
<evidence type="ECO:0000313" key="7">
    <source>
        <dbReference type="RefSeq" id="XP_031555961.1"/>
    </source>
</evidence>
<organism evidence="6 7">
    <name type="scientific">Actinia tenebrosa</name>
    <name type="common">Australian red waratah sea anemone</name>
    <dbReference type="NCBI Taxonomy" id="6105"/>
    <lineage>
        <taxon>Eukaryota</taxon>
        <taxon>Metazoa</taxon>
        <taxon>Cnidaria</taxon>
        <taxon>Anthozoa</taxon>
        <taxon>Hexacorallia</taxon>
        <taxon>Actiniaria</taxon>
        <taxon>Actiniidae</taxon>
        <taxon>Actinia</taxon>
    </lineage>
</organism>
<feature type="domain" description="Nephrocystin 3-like N-terminal" evidence="4">
    <location>
        <begin position="263"/>
        <end position="430"/>
    </location>
</feature>
<dbReference type="AlphaFoldDB" id="A0A6P8HJE3"/>
<dbReference type="InterPro" id="IPR011044">
    <property type="entry name" value="Quino_amine_DH_bsu"/>
</dbReference>
<dbReference type="Pfam" id="PF18738">
    <property type="entry name" value="HEPN_DZIP3"/>
    <property type="match status" value="1"/>
</dbReference>
<accession>A0A6P8HJE3</accession>
<dbReference type="InterPro" id="IPR027417">
    <property type="entry name" value="P-loop_NTPase"/>
</dbReference>
<evidence type="ECO:0000259" key="3">
    <source>
        <dbReference type="Pfam" id="PF18738"/>
    </source>
</evidence>
<dbReference type="PANTHER" id="PTHR10039:SF17">
    <property type="entry name" value="FUNGAL STAND N-TERMINAL GOODBYE DOMAIN-CONTAINING PROTEIN-RELATED"/>
    <property type="match status" value="1"/>
</dbReference>
<keyword evidence="2" id="KW-0472">Membrane</keyword>
<name>A0A6P8HJE3_ACTTE</name>
<protein>
    <submittedName>
        <fullName evidence="7">Uncharacterized protein LOC116292746</fullName>
    </submittedName>
</protein>
<evidence type="ECO:0000313" key="6">
    <source>
        <dbReference type="Proteomes" id="UP000515163"/>
    </source>
</evidence>
<feature type="transmembrane region" description="Helical" evidence="2">
    <location>
        <begin position="1041"/>
        <end position="1066"/>
    </location>
</feature>
<dbReference type="Gene3D" id="3.40.50.300">
    <property type="entry name" value="P-loop containing nucleotide triphosphate hydrolases"/>
    <property type="match status" value="1"/>
</dbReference>
<sequence>MAGSSASWYKETDEKINYTKLCRLLVDGGTRAVRCVFDGIHTPALLKAALITNKTTLQKLKKPKGRVLNNEQWDKLYPPSGSSPISEDFDITLLFVLLRNICGLTAPATGWDVLPPITDNSIEANLARIKYYRNNTIAHKPNTEINDADFEKHWQDISSALLSLGLRQEDIDDLKSAPLGEKGYNQLLYDWFISDKDIKTQLVDLKLATEEIKSDTTLIRAIKDDISELKGLLVHEQNQQIAKLAKEEFSKLIESLCTYFYPNTRQWILDQIKSHVDCDQPESCALQITAGPGMGKSVIAAKTCQMYKNRGCLAGCHFFQFSNSTRNNPRLMLQSIARQMCDTIPGYRKALESKLRTDLGRNISELKCEELFTVLFEEPLQKLQLADLNFVIVLDAIDECCSQWKYELQEVLRNKLSLLPSWIRCILTTRPPPSFSALAEAKTIFISPCDSENKRDLSIYLDANLKKLYGDVEENSSVTEELLETSKGLFLVAFFVLDYLRKQKVVEPSNVKKIFLNGLSSVYERYFKRIKEEIMPYIAEEESFYKMLEAVVASRFPLPIQMFYSILGLKPDRDIPRAERKAKKDALNSLHSLFPVENDNVTAFHKSVVDWLTFREDEEHDFSVRVEDGNKVLVNQCYDVLSDIRHGEKNLNKPLSLTDSEKYVLGFLTSQESYSFEYEKPEMLETYFILSAFLCYEGEYGPFCETCTIPALSDKFNHIYRQAKLSSLMCLGDPKAGSNVSNYFHVSNFALALEFCLHAANLFGARETNISMSSKPIDLLKQYQLTYFDVEKLPIPTQEERGSTFEVVASINGFLLVEKGKQKTVLMNYQLDGKCLGAKCFPGEVNVLMSPNYRFAVVVDARIHEVIDMKTLELVTSYEWPSVIKSCHVFGDQPWYIVVSLLNGKTHVIHGETCRPQQTTKGDYLEDIDVICVGYSGHFVLRHYMDKFLKRAAETSNADGTKLKLYYRKFYLSHFTHPNYLPKEIRYKWHAEIGGGLTFSSDGLFLAFFWYDSIFVVRTLDGSLHKRVWLSRSMAIHDAKFLLVSEALIILHFFTSLLGAVVVISLKTSEIKHMFCVPQDIGNLHVIPPRQGEQLTLLTDYDEESKCISKYVFQNLDM</sequence>
<dbReference type="GeneID" id="116292746"/>
<dbReference type="Proteomes" id="UP000515163">
    <property type="component" value="Unplaced"/>
</dbReference>
<dbReference type="SUPFAM" id="SSF52540">
    <property type="entry name" value="P-loop containing nucleoside triphosphate hydrolases"/>
    <property type="match status" value="1"/>
</dbReference>
<dbReference type="Pfam" id="PF24883">
    <property type="entry name" value="NPHP3_N"/>
    <property type="match status" value="1"/>
</dbReference>
<gene>
    <name evidence="7" type="primary">LOC116292746</name>
</gene>
<dbReference type="Pfam" id="PF25521">
    <property type="entry name" value="WHD_TANC1"/>
    <property type="match status" value="1"/>
</dbReference>
<dbReference type="InParanoid" id="A0A6P8HJE3"/>
<dbReference type="PANTHER" id="PTHR10039">
    <property type="entry name" value="AMELOGENIN"/>
    <property type="match status" value="1"/>
</dbReference>
<dbReference type="InterPro" id="IPR056884">
    <property type="entry name" value="NPHP3-like_N"/>
</dbReference>
<dbReference type="OrthoDB" id="5983427at2759"/>
<reference evidence="7" key="1">
    <citation type="submission" date="2025-08" db="UniProtKB">
        <authorList>
            <consortium name="RefSeq"/>
        </authorList>
    </citation>
    <scope>IDENTIFICATION</scope>
    <source>
        <tissue evidence="7">Tentacle</tissue>
    </source>
</reference>
<dbReference type="RefSeq" id="XP_031555961.1">
    <property type="nucleotide sequence ID" value="XM_031700101.1"/>
</dbReference>
<keyword evidence="1" id="KW-0677">Repeat</keyword>
<evidence type="ECO:0000256" key="1">
    <source>
        <dbReference type="ARBA" id="ARBA00022737"/>
    </source>
</evidence>
<dbReference type="InterPro" id="IPR058056">
    <property type="entry name" value="WH_TANC1/2"/>
</dbReference>
<evidence type="ECO:0000259" key="4">
    <source>
        <dbReference type="Pfam" id="PF24883"/>
    </source>
</evidence>
<proteinExistence type="predicted"/>
<evidence type="ECO:0000256" key="2">
    <source>
        <dbReference type="SAM" id="Phobius"/>
    </source>
</evidence>